<dbReference type="OrthoDB" id="7358785at2"/>
<dbReference type="EMBL" id="PNHQ01000002">
    <property type="protein sequence ID" value="PMC80454.1"/>
    <property type="molecule type" value="Genomic_DNA"/>
</dbReference>
<dbReference type="Gene3D" id="1.10.10.1400">
    <property type="entry name" value="Terminase, small subunit, N-terminal DNA-binding domain, HTH motif"/>
    <property type="match status" value="1"/>
</dbReference>
<proteinExistence type="predicted"/>
<dbReference type="InterPro" id="IPR038713">
    <property type="entry name" value="Terminase_Gp1_N_sf"/>
</dbReference>
<evidence type="ECO:0000313" key="1">
    <source>
        <dbReference type="EMBL" id="PMC80454.1"/>
    </source>
</evidence>
<dbReference type="AlphaFoldDB" id="A0A2N6UG19"/>
<organism evidence="1 2">
    <name type="scientific">Aerococcus viridans</name>
    <dbReference type="NCBI Taxonomy" id="1377"/>
    <lineage>
        <taxon>Bacteria</taxon>
        <taxon>Bacillati</taxon>
        <taxon>Bacillota</taxon>
        <taxon>Bacilli</taxon>
        <taxon>Lactobacillales</taxon>
        <taxon>Aerococcaceae</taxon>
        <taxon>Aerococcus</taxon>
    </lineage>
</organism>
<reference evidence="1 2" key="1">
    <citation type="submission" date="2017-09" db="EMBL/GenBank/DDBJ databases">
        <title>Bacterial strain isolated from the female urinary microbiota.</title>
        <authorList>
            <person name="Thomas-White K."/>
            <person name="Kumar N."/>
            <person name="Forster S."/>
            <person name="Putonti C."/>
            <person name="Lawley T."/>
            <person name="Wolfe A.J."/>
        </authorList>
    </citation>
    <scope>NUCLEOTIDE SEQUENCE [LARGE SCALE GENOMIC DNA]</scope>
    <source>
        <strain evidence="1 2">UMB0240</strain>
    </source>
</reference>
<evidence type="ECO:0000313" key="2">
    <source>
        <dbReference type="Proteomes" id="UP000235701"/>
    </source>
</evidence>
<protein>
    <submittedName>
        <fullName evidence="1">Terminase</fullName>
    </submittedName>
</protein>
<keyword evidence="2" id="KW-1185">Reference proteome</keyword>
<sequence>MLTTREEKYVQGLVAGLSQRKSYREAYPNSTKWKDSTVDVKASALLKKDKVLVRYNELMSEHKAKALWTREQAINDLIWLKEQSKMSIEQDDEGYVRQGTSTAFVNTIQELNKLEGLYPSEKQEIELSGGVQFVDDIETD</sequence>
<dbReference type="RefSeq" id="WP_102198729.1">
    <property type="nucleotide sequence ID" value="NZ_PNHQ01000002.1"/>
</dbReference>
<accession>A0A2N6UG19</accession>
<comment type="caution">
    <text evidence="1">The sequence shown here is derived from an EMBL/GenBank/DDBJ whole genome shotgun (WGS) entry which is preliminary data.</text>
</comment>
<dbReference type="Proteomes" id="UP000235701">
    <property type="component" value="Unassembled WGS sequence"/>
</dbReference>
<gene>
    <name evidence="1" type="ORF">CJ191_01210</name>
</gene>
<name>A0A2N6UG19_9LACT</name>